<reference evidence="7" key="1">
    <citation type="submission" date="2015-10" db="EMBL/GenBank/DDBJ databases">
        <authorList>
            <person name="Gilbert D.G."/>
        </authorList>
    </citation>
    <scope>NUCLEOTIDE SEQUENCE</scope>
</reference>
<evidence type="ECO:0000256" key="4">
    <source>
        <dbReference type="ARBA" id="ARBA00023002"/>
    </source>
</evidence>
<dbReference type="Pfam" id="PF01243">
    <property type="entry name" value="PNPOx_N"/>
    <property type="match status" value="1"/>
</dbReference>
<evidence type="ECO:0000256" key="2">
    <source>
        <dbReference type="ARBA" id="ARBA00022630"/>
    </source>
</evidence>
<dbReference type="InterPro" id="IPR019740">
    <property type="entry name" value="Pyridox_Oxase_CS"/>
</dbReference>
<evidence type="ECO:0000256" key="1">
    <source>
        <dbReference type="ARBA" id="ARBA00001917"/>
    </source>
</evidence>
<dbReference type="HAMAP" id="MF_01629">
    <property type="entry name" value="PdxH"/>
    <property type="match status" value="1"/>
</dbReference>
<sequence>MSMKIPEEIKQDFSREPLDPKSLLPDPFDQFEAWFGQACAKNMPAPNAMSLATASADGSPTVRTVLLKVYDRDGFVFFTNYGSRKAQQIAENPRVSLLFPWFSMGRQVTITGVAQRIPTAASLRYFLSRSRGSQLGAWTSDQSSVISSRTVLETTLARMKQKFSAGDVPLPDFWGGFRVTPETIEFWQSQPDRLHDRFVYVLDDADNWSIERLAP</sequence>
<comment type="cofactor">
    <cofactor evidence="1">
        <name>FMN</name>
        <dbReference type="ChEBI" id="CHEBI:58210"/>
    </cofactor>
</comment>
<protein>
    <submittedName>
        <fullName evidence="7">Pyridoxamine 5'-phosphate oxidase</fullName>
        <ecNumber evidence="7">1.4.3.5</ecNumber>
    </submittedName>
</protein>
<dbReference type="GO" id="GO:0008615">
    <property type="term" value="P:pyridoxine biosynthetic process"/>
    <property type="evidence" value="ECO:0007669"/>
    <property type="project" value="InterPro"/>
</dbReference>
<feature type="domain" description="Pyridoxamine 5'-phosphate oxidase N-terminal" evidence="5">
    <location>
        <begin position="38"/>
        <end position="161"/>
    </location>
</feature>
<keyword evidence="4 7" id="KW-0560">Oxidoreductase</keyword>
<dbReference type="PIRSF" id="PIRSF000190">
    <property type="entry name" value="Pyd_amn-ph_oxd"/>
    <property type="match status" value="1"/>
</dbReference>
<dbReference type="InterPro" id="IPR019576">
    <property type="entry name" value="Pyridoxamine_oxidase_dimer_C"/>
</dbReference>
<evidence type="ECO:0000259" key="5">
    <source>
        <dbReference type="Pfam" id="PF01243"/>
    </source>
</evidence>
<dbReference type="EC" id="1.4.3.5" evidence="7"/>
<keyword evidence="3" id="KW-0288">FMN</keyword>
<evidence type="ECO:0000313" key="7">
    <source>
        <dbReference type="EMBL" id="CUS55252.1"/>
    </source>
</evidence>
<feature type="domain" description="Pyridoxine 5'-phosphate oxidase dimerisation C-terminal" evidence="6">
    <location>
        <begin position="174"/>
        <end position="215"/>
    </location>
</feature>
<accession>A0A170PSL4</accession>
<dbReference type="InterPro" id="IPR012349">
    <property type="entry name" value="Split_barrel_FMN-bd"/>
</dbReference>
<gene>
    <name evidence="7" type="ORF">MGWOODY_XGa471</name>
</gene>
<proteinExistence type="inferred from homology"/>
<dbReference type="Gene3D" id="2.30.110.10">
    <property type="entry name" value="Electron Transport, Fmn-binding Protein, Chain A"/>
    <property type="match status" value="1"/>
</dbReference>
<evidence type="ECO:0000259" key="6">
    <source>
        <dbReference type="Pfam" id="PF10590"/>
    </source>
</evidence>
<dbReference type="InterPro" id="IPR000659">
    <property type="entry name" value="Pyridox_Oxase"/>
</dbReference>
<dbReference type="SUPFAM" id="SSF50475">
    <property type="entry name" value="FMN-binding split barrel"/>
    <property type="match status" value="1"/>
</dbReference>
<evidence type="ECO:0000256" key="3">
    <source>
        <dbReference type="ARBA" id="ARBA00022643"/>
    </source>
</evidence>
<dbReference type="InterPro" id="IPR011576">
    <property type="entry name" value="Pyridox_Oxase_N"/>
</dbReference>
<dbReference type="GO" id="GO:0004733">
    <property type="term" value="F:pyridoxamine phosphate oxidase activity"/>
    <property type="evidence" value="ECO:0007669"/>
    <property type="project" value="UniProtKB-EC"/>
</dbReference>
<dbReference type="NCBIfam" id="NF004231">
    <property type="entry name" value="PRK05679.1"/>
    <property type="match status" value="1"/>
</dbReference>
<dbReference type="GO" id="GO:0010181">
    <property type="term" value="F:FMN binding"/>
    <property type="evidence" value="ECO:0007669"/>
    <property type="project" value="InterPro"/>
</dbReference>
<keyword evidence="2" id="KW-0285">Flavoprotein</keyword>
<dbReference type="EMBL" id="CZRL01000124">
    <property type="protein sequence ID" value="CUS55252.1"/>
    <property type="molecule type" value="Genomic_DNA"/>
</dbReference>
<organism evidence="7">
    <name type="scientific">hydrothermal vent metagenome</name>
    <dbReference type="NCBI Taxonomy" id="652676"/>
    <lineage>
        <taxon>unclassified sequences</taxon>
        <taxon>metagenomes</taxon>
        <taxon>ecological metagenomes</taxon>
    </lineage>
</organism>
<dbReference type="NCBIfam" id="TIGR00558">
    <property type="entry name" value="pdxH"/>
    <property type="match status" value="1"/>
</dbReference>
<dbReference type="PANTHER" id="PTHR10851">
    <property type="entry name" value="PYRIDOXINE-5-PHOSPHATE OXIDASE"/>
    <property type="match status" value="1"/>
</dbReference>
<dbReference type="Pfam" id="PF10590">
    <property type="entry name" value="PNP_phzG_C"/>
    <property type="match status" value="1"/>
</dbReference>
<dbReference type="PANTHER" id="PTHR10851:SF0">
    <property type="entry name" value="PYRIDOXINE-5'-PHOSPHATE OXIDASE"/>
    <property type="match status" value="1"/>
</dbReference>
<name>A0A170PSL4_9ZZZZ</name>
<dbReference type="PROSITE" id="PS01064">
    <property type="entry name" value="PYRIDOX_OXIDASE"/>
    <property type="match status" value="1"/>
</dbReference>
<dbReference type="AlphaFoldDB" id="A0A170PSL4"/>